<sequence length="269" mass="28840">MYDLPRPPRAIGVFDSGVGGLSVLRALHRLRPEHPLHYLADSAHAPYGDKDPAQVIDRSQRLAEHLLNSGAGMLVVACNTATAWAIDHLRARYPTLPLVGVEPGVKPAAALSRSGHIAVMATTATLASPRFDALVQRHAGHCEVMRLPCPGLAAAIEQGEDGRAEIERLLDRHLAPLNAAAVDVVVLGCTHYPFVAERIAQRLQPGVQLLDTAEAVARQAIRLLGEAPAASAEAPWTGLRLENTGPTEVLERLTRDWLGLTTAARRVVV</sequence>
<evidence type="ECO:0000256" key="5">
    <source>
        <dbReference type="ARBA" id="ARBA00023235"/>
    </source>
</evidence>
<dbReference type="InterPro" id="IPR001920">
    <property type="entry name" value="Asp/Glu_race"/>
</dbReference>
<evidence type="ECO:0000256" key="2">
    <source>
        <dbReference type="ARBA" id="ARBA00013090"/>
    </source>
</evidence>
<comment type="caution">
    <text evidence="8">The sequence shown here is derived from an EMBL/GenBank/DDBJ whole genome shotgun (WGS) entry which is preliminary data.</text>
</comment>
<comment type="catalytic activity">
    <reaction evidence="1 7">
        <text>L-glutamate = D-glutamate</text>
        <dbReference type="Rhea" id="RHEA:12813"/>
        <dbReference type="ChEBI" id="CHEBI:29985"/>
        <dbReference type="ChEBI" id="CHEBI:29986"/>
        <dbReference type="EC" id="5.1.1.3"/>
    </reaction>
</comment>
<keyword evidence="3 7" id="KW-0133">Cell shape</keyword>
<dbReference type="NCBIfam" id="TIGR00067">
    <property type="entry name" value="glut_race"/>
    <property type="match status" value="1"/>
</dbReference>
<dbReference type="PROSITE" id="PS00924">
    <property type="entry name" value="ASP_GLU_RACEMASE_2"/>
    <property type="match status" value="1"/>
</dbReference>
<comment type="function">
    <text evidence="7">Provides the (R)-glutamate required for cell wall biosynthesis.</text>
</comment>
<evidence type="ECO:0000313" key="8">
    <source>
        <dbReference type="EMBL" id="MBQ0959730.1"/>
    </source>
</evidence>
<dbReference type="Gene3D" id="3.40.50.1860">
    <property type="match status" value="2"/>
</dbReference>
<dbReference type="EMBL" id="JAGQDE010000009">
    <property type="protein sequence ID" value="MBQ0959730.1"/>
    <property type="molecule type" value="Genomic_DNA"/>
</dbReference>
<feature type="binding site" evidence="7">
    <location>
        <begin position="47"/>
        <end position="48"/>
    </location>
    <ligand>
        <name>substrate</name>
    </ligand>
</feature>
<proteinExistence type="inferred from homology"/>
<dbReference type="InterPro" id="IPR015942">
    <property type="entry name" value="Asp/Glu/hydantoin_racemase"/>
</dbReference>
<reference evidence="8" key="1">
    <citation type="submission" date="2021-04" db="EMBL/GenBank/DDBJ databases">
        <title>The genome sequence of Ideonella sp. 4Y11.</title>
        <authorList>
            <person name="Liu Y."/>
        </authorList>
    </citation>
    <scope>NUCLEOTIDE SEQUENCE</scope>
    <source>
        <strain evidence="8">4Y11</strain>
    </source>
</reference>
<evidence type="ECO:0000256" key="3">
    <source>
        <dbReference type="ARBA" id="ARBA00022960"/>
    </source>
</evidence>
<evidence type="ECO:0000256" key="1">
    <source>
        <dbReference type="ARBA" id="ARBA00001602"/>
    </source>
</evidence>
<dbReference type="PANTHER" id="PTHR21198:SF2">
    <property type="entry name" value="GLUTAMATE RACEMASE"/>
    <property type="match status" value="1"/>
</dbReference>
<protein>
    <recommendedName>
        <fullName evidence="2 7">Glutamate racemase</fullName>
        <ecNumber evidence="2 7">5.1.1.3</ecNumber>
    </recommendedName>
</protein>
<dbReference type="SUPFAM" id="SSF53681">
    <property type="entry name" value="Aspartate/glutamate racemase"/>
    <property type="match status" value="2"/>
</dbReference>
<dbReference type="PANTHER" id="PTHR21198">
    <property type="entry name" value="GLUTAMATE RACEMASE"/>
    <property type="match status" value="1"/>
</dbReference>
<feature type="binding site" evidence="7">
    <location>
        <begin position="79"/>
        <end position="80"/>
    </location>
    <ligand>
        <name>substrate</name>
    </ligand>
</feature>
<dbReference type="EC" id="5.1.1.3" evidence="2 7"/>
<dbReference type="PROSITE" id="PS00923">
    <property type="entry name" value="ASP_GLU_RACEMASE_1"/>
    <property type="match status" value="1"/>
</dbReference>
<dbReference type="Pfam" id="PF01177">
    <property type="entry name" value="Asp_Glu_race"/>
    <property type="match status" value="1"/>
</dbReference>
<keyword evidence="6 7" id="KW-0961">Cell wall biogenesis/degradation</keyword>
<gene>
    <name evidence="7 8" type="primary">murI</name>
    <name evidence="8" type="ORF">KAK06_12335</name>
</gene>
<comment type="similarity">
    <text evidence="7">Belongs to the aspartate/glutamate racemases family.</text>
</comment>
<evidence type="ECO:0000256" key="6">
    <source>
        <dbReference type="ARBA" id="ARBA00023316"/>
    </source>
</evidence>
<dbReference type="FunFam" id="3.40.50.1860:FF:000001">
    <property type="entry name" value="Glutamate racemase"/>
    <property type="match status" value="1"/>
</dbReference>
<feature type="binding site" evidence="7">
    <location>
        <begin position="190"/>
        <end position="191"/>
    </location>
    <ligand>
        <name>substrate</name>
    </ligand>
</feature>
<dbReference type="GO" id="GO:0008881">
    <property type="term" value="F:glutamate racemase activity"/>
    <property type="evidence" value="ECO:0007669"/>
    <property type="project" value="UniProtKB-UniRule"/>
</dbReference>
<dbReference type="Proteomes" id="UP000678374">
    <property type="component" value="Unassembled WGS sequence"/>
</dbReference>
<name>A0A941BQZ9_9BURK</name>
<dbReference type="InterPro" id="IPR004391">
    <property type="entry name" value="Glu_race"/>
</dbReference>
<dbReference type="InterPro" id="IPR033134">
    <property type="entry name" value="Asp/Glu_racemase_AS_2"/>
</dbReference>
<dbReference type="InterPro" id="IPR018187">
    <property type="entry name" value="Asp/Glu_racemase_AS_1"/>
</dbReference>
<dbReference type="GO" id="GO:0008360">
    <property type="term" value="P:regulation of cell shape"/>
    <property type="evidence" value="ECO:0007669"/>
    <property type="project" value="UniProtKB-KW"/>
</dbReference>
<dbReference type="RefSeq" id="WP_210802401.1">
    <property type="nucleotide sequence ID" value="NZ_JAGQDE010000009.1"/>
</dbReference>
<organism evidence="8 9">
    <name type="scientific">Ideonella aquatica</name>
    <dbReference type="NCBI Taxonomy" id="2824119"/>
    <lineage>
        <taxon>Bacteria</taxon>
        <taxon>Pseudomonadati</taxon>
        <taxon>Pseudomonadota</taxon>
        <taxon>Betaproteobacteria</taxon>
        <taxon>Burkholderiales</taxon>
        <taxon>Sphaerotilaceae</taxon>
        <taxon>Ideonella</taxon>
    </lineage>
</organism>
<comment type="pathway">
    <text evidence="7">Cell wall biogenesis; peptidoglycan biosynthesis.</text>
</comment>
<dbReference type="HAMAP" id="MF_00258">
    <property type="entry name" value="Glu_racemase"/>
    <property type="match status" value="1"/>
</dbReference>
<keyword evidence="4 7" id="KW-0573">Peptidoglycan synthesis</keyword>
<dbReference type="GO" id="GO:0009252">
    <property type="term" value="P:peptidoglycan biosynthetic process"/>
    <property type="evidence" value="ECO:0007669"/>
    <property type="project" value="UniProtKB-UniRule"/>
</dbReference>
<feature type="binding site" evidence="7">
    <location>
        <begin position="15"/>
        <end position="16"/>
    </location>
    <ligand>
        <name>substrate</name>
    </ligand>
</feature>
<evidence type="ECO:0000313" key="9">
    <source>
        <dbReference type="Proteomes" id="UP000678374"/>
    </source>
</evidence>
<keyword evidence="5 7" id="KW-0413">Isomerase</keyword>
<feature type="active site" description="Proton donor/acceptor" evidence="7">
    <location>
        <position position="189"/>
    </location>
</feature>
<dbReference type="AlphaFoldDB" id="A0A941BQZ9"/>
<accession>A0A941BQZ9</accession>
<evidence type="ECO:0000256" key="7">
    <source>
        <dbReference type="HAMAP-Rule" id="MF_00258"/>
    </source>
</evidence>
<evidence type="ECO:0000256" key="4">
    <source>
        <dbReference type="ARBA" id="ARBA00022984"/>
    </source>
</evidence>
<feature type="active site" description="Proton donor/acceptor" evidence="7">
    <location>
        <position position="78"/>
    </location>
</feature>
<dbReference type="GO" id="GO:0071555">
    <property type="term" value="P:cell wall organization"/>
    <property type="evidence" value="ECO:0007669"/>
    <property type="project" value="UniProtKB-KW"/>
</dbReference>
<keyword evidence="9" id="KW-1185">Reference proteome</keyword>